<dbReference type="Pfam" id="PF16755">
    <property type="entry name" value="Beta-prop_NUP159_NUP214"/>
    <property type="match status" value="1"/>
</dbReference>
<evidence type="ECO:0000256" key="5">
    <source>
        <dbReference type="SAM" id="MobiDB-lite"/>
    </source>
</evidence>
<feature type="region of interest" description="Disordered" evidence="5">
    <location>
        <begin position="610"/>
        <end position="648"/>
    </location>
</feature>
<feature type="compositionally biased region" description="Acidic residues" evidence="5">
    <location>
        <begin position="1365"/>
        <end position="1374"/>
    </location>
</feature>
<feature type="compositionally biased region" description="Basic and acidic residues" evidence="5">
    <location>
        <begin position="777"/>
        <end position="787"/>
    </location>
</feature>
<feature type="compositionally biased region" description="Acidic residues" evidence="5">
    <location>
        <begin position="918"/>
        <end position="954"/>
    </location>
</feature>
<sequence length="1418" mass="148722">MAFSFANAASAVPGANAQSEVGQDLPEISTEALAFKTLAGDAKLRFLPSPWPANALPASTSSLFSITSAKGLVAAASPDTLVIATTDATRAAFDAPGGGPNNVKDFTPQLSIGVPRLSHVAFTSDGEYLVICAENGGGLAVYQTKMILQNNKEPSFQVGTGGISIRALAPNAAPEFAYQVAVVLSNGNLMLANLQEKQFVAGVNGNQVIKEGVTCASWSNRGKQVVVGLGDGTAMQLKPDGSAAAVIPRPPNVQPTHYVSSIVWLANDEFLMFHTPSSPDEPDRVPDSLLHHVKTVKERSNFMFRKLNDPAGPFGMNRFPPTHYVSRLRKCHHLLDTVMVTSVAALDVGLITQSDVPLSKDQAPTFIPGAYTTTTFADDSKRATLPMSIQDSMSDTTAIGMALDLSSKQPVPQPIVGDEMDYSPFPLPALMLLNHEGILRAWWFIYKDALRQNIRYPDSATNTGAVSKTQQLPTTTPTGSPFAAKPTAPAQASPFGALGSPGASAFGKPAFGAPAFGAPSFGAPTGGSAFGAPSGGSAFGAQVGGSAFGAPSQLGTKSAWGSPSTTQAAAFGKPAFAQASTFGQPPSSAPTAFGASAGSAFGATSAIGQKQSPWATQSTAGGDAPKSAPPFGSSASGPSGFAKLGANASQASPFAALPASTSAFAQSPKPSQPAFGSPSTPTPAATFGRTPEPSFGSTVTIDSSVGGSTLGGKSLFGTPAEQSSVFGQPSKPAVAQAPESDMMDDAPQNATVKTPASGLFGAPSEGFQVSSTFKPDPAPEGKAETAQESKGSMFGTGFMSGLSEPAQKSESVTPQPAVEQKSIFGAPSMNSPTPQVEEKKKKAPFSFVNPPKEASPSKDPEPTQQPLPPQVTSKPIPSPATLASSSAVSSAPPSNEQNSEEHSEVEEIPPLAGSPPVDVEELSDSADGSEDEESQESEESDEEEGSEVEVEEEAPLPPDPSTVKTPAGFYTSLPVSSGFVQTTTPDRPRPPPKAPSPPRADESPVFATTTPAGFPKAPAIFQAPVAADPPRSPSPIRSASTPVGRFGPQSQPSQQVVPRSSVIPEKPQREPTPEPSFTVDLSDDEDERIRAELVAPPEPTTKLEPFLAHQDYAGRVSKQGIPGQIERVYRDVNSMIDTLGLNARTLGNFLSGHMQGSDDKRCTVDDLEDDEDWTLVEATKLESIISRELEPQLEQARISDVGTLMGELTQMKKELLGTRNKLIEVRRFLEAQNNPARKASMRAAPLEPPHAALQQDLREKLSDFQKQLAQAEESLVVSRAKLATKSAGKNGSNMPTVEAVENTIKKLTGMVEKKSGDVDVLETQMRKLGLMLSGETPTKLRDSARFRSSIATPTKKGAGRTFSLEPEDDDDDAYESARKIATEEKVRQFKKEQQSMQAVLGQLRDAVLRKGGRITDAR</sequence>
<dbReference type="SUPFAM" id="SSF117289">
    <property type="entry name" value="Nucleoporin domain"/>
    <property type="match status" value="1"/>
</dbReference>
<name>A0A6G1HVM1_9PEZI</name>
<protein>
    <recommendedName>
        <fullName evidence="6">Nucleoporin Nup159/Nup146 N-terminal domain-containing protein</fullName>
    </recommendedName>
</protein>
<reference evidence="7" key="1">
    <citation type="journal article" date="2020" name="Stud. Mycol.">
        <title>101 Dothideomycetes genomes: a test case for predicting lifestyles and emergence of pathogens.</title>
        <authorList>
            <person name="Haridas S."/>
            <person name="Albert R."/>
            <person name="Binder M."/>
            <person name="Bloem J."/>
            <person name="Labutti K."/>
            <person name="Salamov A."/>
            <person name="Andreopoulos B."/>
            <person name="Baker S."/>
            <person name="Barry K."/>
            <person name="Bills G."/>
            <person name="Bluhm B."/>
            <person name="Cannon C."/>
            <person name="Castanera R."/>
            <person name="Culley D."/>
            <person name="Daum C."/>
            <person name="Ezra D."/>
            <person name="Gonzalez J."/>
            <person name="Henrissat B."/>
            <person name="Kuo A."/>
            <person name="Liang C."/>
            <person name="Lipzen A."/>
            <person name="Lutzoni F."/>
            <person name="Magnuson J."/>
            <person name="Mondo S."/>
            <person name="Nolan M."/>
            <person name="Ohm R."/>
            <person name="Pangilinan J."/>
            <person name="Park H.-J."/>
            <person name="Ramirez L."/>
            <person name="Alfaro M."/>
            <person name="Sun H."/>
            <person name="Tritt A."/>
            <person name="Yoshinaga Y."/>
            <person name="Zwiers L.-H."/>
            <person name="Turgeon B."/>
            <person name="Goodwin S."/>
            <person name="Spatafora J."/>
            <person name="Crous P."/>
            <person name="Grigoriev I."/>
        </authorList>
    </citation>
    <scope>NUCLEOTIDE SEQUENCE</scope>
    <source>
        <strain evidence="7">CBS 262.69</strain>
    </source>
</reference>
<feature type="compositionally biased region" description="Low complexity" evidence="5">
    <location>
        <begin position="624"/>
        <end position="643"/>
    </location>
</feature>
<dbReference type="InterPro" id="IPR015943">
    <property type="entry name" value="WD40/YVTN_repeat-like_dom_sf"/>
</dbReference>
<feature type="compositionally biased region" description="Low complexity" evidence="5">
    <location>
        <begin position="1048"/>
        <end position="1064"/>
    </location>
</feature>
<feature type="domain" description="Nucleoporin Nup159/Nup146 N-terminal" evidence="6">
    <location>
        <begin position="57"/>
        <end position="439"/>
    </location>
</feature>
<feature type="compositionally biased region" description="Polar residues" evidence="5">
    <location>
        <begin position="695"/>
        <end position="707"/>
    </location>
</feature>
<keyword evidence="4" id="KW-0175">Coiled coil</keyword>
<dbReference type="GO" id="GO:0005643">
    <property type="term" value="C:nuclear pore"/>
    <property type="evidence" value="ECO:0007669"/>
    <property type="project" value="TreeGrafter"/>
</dbReference>
<feature type="coiled-coil region" evidence="4">
    <location>
        <begin position="1254"/>
        <end position="1281"/>
    </location>
</feature>
<dbReference type="Proteomes" id="UP000799640">
    <property type="component" value="Unassembled WGS sequence"/>
</dbReference>
<keyword evidence="3" id="KW-0539">Nucleus</keyword>
<evidence type="ECO:0000313" key="7">
    <source>
        <dbReference type="EMBL" id="KAF2399916.1"/>
    </source>
</evidence>
<dbReference type="InterPro" id="IPR026054">
    <property type="entry name" value="Nucleoporin"/>
</dbReference>
<dbReference type="GO" id="GO:0006606">
    <property type="term" value="P:protein import into nucleus"/>
    <property type="evidence" value="ECO:0007669"/>
    <property type="project" value="TreeGrafter"/>
</dbReference>
<dbReference type="InterPro" id="IPR039462">
    <property type="entry name" value="Nup159/Nup146_N"/>
</dbReference>
<dbReference type="GO" id="GO:0017056">
    <property type="term" value="F:structural constituent of nuclear pore"/>
    <property type="evidence" value="ECO:0007669"/>
    <property type="project" value="TreeGrafter"/>
</dbReference>
<proteinExistence type="predicted"/>
<feature type="compositionally biased region" description="Low complexity" evidence="5">
    <location>
        <begin position="1026"/>
        <end position="1040"/>
    </location>
</feature>
<dbReference type="Gene3D" id="2.130.10.10">
    <property type="entry name" value="YVTN repeat-like/Quinoprotein amine dehydrogenase"/>
    <property type="match status" value="1"/>
</dbReference>
<evidence type="ECO:0000259" key="6">
    <source>
        <dbReference type="Pfam" id="PF16755"/>
    </source>
</evidence>
<feature type="region of interest" description="Disordered" evidence="5">
    <location>
        <begin position="459"/>
        <end position="491"/>
    </location>
</feature>
<feature type="region of interest" description="Disordered" evidence="5">
    <location>
        <begin position="660"/>
        <end position="1085"/>
    </location>
</feature>
<feature type="compositionally biased region" description="Polar residues" evidence="5">
    <location>
        <begin position="459"/>
        <end position="479"/>
    </location>
</feature>
<evidence type="ECO:0000256" key="3">
    <source>
        <dbReference type="ARBA" id="ARBA00023242"/>
    </source>
</evidence>
<organism evidence="7 8">
    <name type="scientific">Trichodelitschia bisporula</name>
    <dbReference type="NCBI Taxonomy" id="703511"/>
    <lineage>
        <taxon>Eukaryota</taxon>
        <taxon>Fungi</taxon>
        <taxon>Dikarya</taxon>
        <taxon>Ascomycota</taxon>
        <taxon>Pezizomycotina</taxon>
        <taxon>Dothideomycetes</taxon>
        <taxon>Dothideomycetes incertae sedis</taxon>
        <taxon>Phaeotrichales</taxon>
        <taxon>Phaeotrichaceae</taxon>
        <taxon>Trichodelitschia</taxon>
    </lineage>
</organism>
<dbReference type="PANTHER" id="PTHR23193:SF23">
    <property type="entry name" value="NUCLEAR PORE COMPLEX PROTEIN NUP153"/>
    <property type="match status" value="1"/>
</dbReference>
<accession>A0A6G1HVM1</accession>
<evidence type="ECO:0000313" key="8">
    <source>
        <dbReference type="Proteomes" id="UP000799640"/>
    </source>
</evidence>
<comment type="subcellular location">
    <subcellularLocation>
        <location evidence="1">Nucleus</location>
    </subcellularLocation>
</comment>
<dbReference type="PANTHER" id="PTHR23193">
    <property type="entry name" value="NUCLEAR PORE COMPLEX PROTEIN NUP"/>
    <property type="match status" value="1"/>
</dbReference>
<feature type="compositionally biased region" description="Polar residues" evidence="5">
    <location>
        <begin position="610"/>
        <end position="620"/>
    </location>
</feature>
<feature type="compositionally biased region" description="Low complexity" evidence="5">
    <location>
        <begin position="879"/>
        <end position="897"/>
    </location>
</feature>
<gene>
    <name evidence="7" type="ORF">EJ06DRAFT_530697</name>
</gene>
<evidence type="ECO:0000256" key="1">
    <source>
        <dbReference type="ARBA" id="ARBA00004123"/>
    </source>
</evidence>
<dbReference type="EMBL" id="ML996696">
    <property type="protein sequence ID" value="KAF2399916.1"/>
    <property type="molecule type" value="Genomic_DNA"/>
</dbReference>
<evidence type="ECO:0000256" key="2">
    <source>
        <dbReference type="ARBA" id="ARBA00022448"/>
    </source>
</evidence>
<dbReference type="FunFam" id="2.130.10.10:FF:000645">
    <property type="entry name" value="Putative nuclear pore complex subunit Nup159"/>
    <property type="match status" value="1"/>
</dbReference>
<dbReference type="GO" id="GO:0006405">
    <property type="term" value="P:RNA export from nucleus"/>
    <property type="evidence" value="ECO:0007669"/>
    <property type="project" value="TreeGrafter"/>
</dbReference>
<evidence type="ECO:0000256" key="4">
    <source>
        <dbReference type="SAM" id="Coils"/>
    </source>
</evidence>
<dbReference type="OrthoDB" id="248320at2759"/>
<feature type="region of interest" description="Disordered" evidence="5">
    <location>
        <begin position="1353"/>
        <end position="1374"/>
    </location>
</feature>
<keyword evidence="8" id="KW-1185">Reference proteome</keyword>
<feature type="compositionally biased region" description="Polar residues" evidence="5">
    <location>
        <begin position="660"/>
        <end position="669"/>
    </location>
</feature>
<dbReference type="GO" id="GO:0008139">
    <property type="term" value="F:nuclear localization sequence binding"/>
    <property type="evidence" value="ECO:0007669"/>
    <property type="project" value="TreeGrafter"/>
</dbReference>
<keyword evidence="2" id="KW-0813">Transport</keyword>